<dbReference type="EMBL" id="FQXV01000023">
    <property type="protein sequence ID" value="SHI24087.1"/>
    <property type="molecule type" value="Genomic_DNA"/>
</dbReference>
<accession>A0A1M5ZIG2</accession>
<dbReference type="STRING" id="1123282.SAMN02745823_03797"/>
<organism evidence="1 2">
    <name type="scientific">Sporobacter termitidis DSM 10068</name>
    <dbReference type="NCBI Taxonomy" id="1123282"/>
    <lineage>
        <taxon>Bacteria</taxon>
        <taxon>Bacillati</taxon>
        <taxon>Bacillota</taxon>
        <taxon>Clostridia</taxon>
        <taxon>Eubacteriales</taxon>
        <taxon>Oscillospiraceae</taxon>
        <taxon>Sporobacter</taxon>
    </lineage>
</organism>
<dbReference type="OrthoDB" id="2057907at2"/>
<dbReference type="Proteomes" id="UP000183995">
    <property type="component" value="Unassembled WGS sequence"/>
</dbReference>
<gene>
    <name evidence="1" type="ORF">SAMN02745823_03797</name>
</gene>
<dbReference type="AlphaFoldDB" id="A0A1M5ZIG2"/>
<protein>
    <recommendedName>
        <fullName evidence="3">PIN domain-containing protein</fullName>
    </recommendedName>
</protein>
<dbReference type="RefSeq" id="WP_143162429.1">
    <property type="nucleotide sequence ID" value="NZ_FQXV01000023.1"/>
</dbReference>
<proteinExistence type="predicted"/>
<reference evidence="1 2" key="1">
    <citation type="submission" date="2016-11" db="EMBL/GenBank/DDBJ databases">
        <authorList>
            <person name="Jaros S."/>
            <person name="Januszkiewicz K."/>
            <person name="Wedrychowicz H."/>
        </authorList>
    </citation>
    <scope>NUCLEOTIDE SEQUENCE [LARGE SCALE GENOMIC DNA]</scope>
    <source>
        <strain evidence="1 2">DSM 10068</strain>
    </source>
</reference>
<sequence length="194" mass="22239">MEHLFDTCTIKHELKTDTVIFAVAEYCSNIKEPFTISSVIKNELRPPNTLSKAEYEKASRVNAYIERYIKSGHIKVIDISTENTIKLNFNKLRQCHYGWMTRGDYCKHLIETGELTLEEYKSPGFRNRDAGECSLIAIALTSPKSYVIISEDKGVVFSHPHINIFDVFKSKGLNIVKFKEWLYYSDVMSGGPDD</sequence>
<keyword evidence="2" id="KW-1185">Reference proteome</keyword>
<evidence type="ECO:0000313" key="1">
    <source>
        <dbReference type="EMBL" id="SHI24087.1"/>
    </source>
</evidence>
<name>A0A1M5ZIG2_9FIRM</name>
<evidence type="ECO:0000313" key="2">
    <source>
        <dbReference type="Proteomes" id="UP000183995"/>
    </source>
</evidence>
<evidence type="ECO:0008006" key="3">
    <source>
        <dbReference type="Google" id="ProtNLM"/>
    </source>
</evidence>